<dbReference type="AlphaFoldDB" id="A0A1Y5XY02"/>
<proteinExistence type="predicted"/>
<gene>
    <name evidence="1" type="ORF">SAMN05661093_06532</name>
</gene>
<evidence type="ECO:0000313" key="1">
    <source>
        <dbReference type="EMBL" id="SMD20668.1"/>
    </source>
</evidence>
<evidence type="ECO:0000313" key="2">
    <source>
        <dbReference type="Proteomes" id="UP000192674"/>
    </source>
</evidence>
<organism evidence="1 2">
    <name type="scientific">Kibdelosporangium aridum</name>
    <dbReference type="NCBI Taxonomy" id="2030"/>
    <lineage>
        <taxon>Bacteria</taxon>
        <taxon>Bacillati</taxon>
        <taxon>Actinomycetota</taxon>
        <taxon>Actinomycetes</taxon>
        <taxon>Pseudonocardiales</taxon>
        <taxon>Pseudonocardiaceae</taxon>
        <taxon>Kibdelosporangium</taxon>
    </lineage>
</organism>
<keyword evidence="2" id="KW-1185">Reference proteome</keyword>
<reference evidence="1 2" key="1">
    <citation type="submission" date="2017-04" db="EMBL/GenBank/DDBJ databases">
        <authorList>
            <person name="Afonso C.L."/>
            <person name="Miller P.J."/>
            <person name="Scott M.A."/>
            <person name="Spackman E."/>
            <person name="Goraichik I."/>
            <person name="Dimitrov K.M."/>
            <person name="Suarez D.L."/>
            <person name="Swayne D.E."/>
        </authorList>
    </citation>
    <scope>NUCLEOTIDE SEQUENCE [LARGE SCALE GENOMIC DNA]</scope>
    <source>
        <strain evidence="1 2">DSM 43828</strain>
    </source>
</reference>
<dbReference type="Proteomes" id="UP000192674">
    <property type="component" value="Unassembled WGS sequence"/>
</dbReference>
<protein>
    <submittedName>
        <fullName evidence="1">Uncharacterized protein</fullName>
    </submittedName>
</protein>
<name>A0A1Y5XY02_KIBAR</name>
<dbReference type="EMBL" id="FWXV01000006">
    <property type="protein sequence ID" value="SMD20668.1"/>
    <property type="molecule type" value="Genomic_DNA"/>
</dbReference>
<sequence length="167" mass="17058">MGHLMSRSVGRAWRGAIITVATVFAMGGLSSPAGATQSGTFNDVKIDIHGGNAAAFSGCVTYAKVSAKRNKIPQSNACKNFARATAGSVELMNVSLFVDQEGHGRRTHNNVKITISGGDATAVAGCVNYLQGTASPGQVNACKNAADAQGGSVKLDHVDIVIIQLGG</sequence>
<accession>A0A1Y5XY02</accession>